<dbReference type="EMBL" id="HACG01006529">
    <property type="protein sequence ID" value="CEK53394.1"/>
    <property type="molecule type" value="Transcribed_RNA"/>
</dbReference>
<sequence length="63" mass="7420">RKEEEEWGNERLDDKVSQFMDYITSWHGEMSTSELLMNRNTDSRSHPTVMSIILTPTKQNMTS</sequence>
<feature type="non-terminal residue" evidence="1">
    <location>
        <position position="1"/>
    </location>
</feature>
<gene>
    <name evidence="1" type="primary">ORF20159</name>
</gene>
<organism evidence="1">
    <name type="scientific">Arion vulgaris</name>
    <dbReference type="NCBI Taxonomy" id="1028688"/>
    <lineage>
        <taxon>Eukaryota</taxon>
        <taxon>Metazoa</taxon>
        <taxon>Spiralia</taxon>
        <taxon>Lophotrochozoa</taxon>
        <taxon>Mollusca</taxon>
        <taxon>Gastropoda</taxon>
        <taxon>Heterobranchia</taxon>
        <taxon>Euthyneura</taxon>
        <taxon>Panpulmonata</taxon>
        <taxon>Eupulmonata</taxon>
        <taxon>Stylommatophora</taxon>
        <taxon>Helicina</taxon>
        <taxon>Arionoidea</taxon>
        <taxon>Arionidae</taxon>
        <taxon>Arion</taxon>
    </lineage>
</organism>
<protein>
    <submittedName>
        <fullName evidence="1">Uncharacterized protein</fullName>
    </submittedName>
</protein>
<proteinExistence type="predicted"/>
<accession>A0A0B6YB53</accession>
<reference evidence="1" key="1">
    <citation type="submission" date="2014-12" db="EMBL/GenBank/DDBJ databases">
        <title>Insight into the proteome of Arion vulgaris.</title>
        <authorList>
            <person name="Aradska J."/>
            <person name="Bulat T."/>
            <person name="Smidak R."/>
            <person name="Sarate P."/>
            <person name="Gangsoo J."/>
            <person name="Sialana F."/>
            <person name="Bilban M."/>
            <person name="Lubec G."/>
        </authorList>
    </citation>
    <scope>NUCLEOTIDE SEQUENCE</scope>
    <source>
        <tissue evidence="1">Skin</tissue>
    </source>
</reference>
<evidence type="ECO:0000313" key="1">
    <source>
        <dbReference type="EMBL" id="CEK53394.1"/>
    </source>
</evidence>
<dbReference type="AlphaFoldDB" id="A0A0B6YB53"/>
<name>A0A0B6YB53_9EUPU</name>